<organism evidence="2">
    <name type="scientific">Rhizophora mucronata</name>
    <name type="common">Asiatic mangrove</name>
    <dbReference type="NCBI Taxonomy" id="61149"/>
    <lineage>
        <taxon>Eukaryota</taxon>
        <taxon>Viridiplantae</taxon>
        <taxon>Streptophyta</taxon>
        <taxon>Embryophyta</taxon>
        <taxon>Tracheophyta</taxon>
        <taxon>Spermatophyta</taxon>
        <taxon>Magnoliopsida</taxon>
        <taxon>eudicotyledons</taxon>
        <taxon>Gunneridae</taxon>
        <taxon>Pentapetalae</taxon>
        <taxon>rosids</taxon>
        <taxon>fabids</taxon>
        <taxon>Malpighiales</taxon>
        <taxon>Rhizophoraceae</taxon>
        <taxon>Rhizophora</taxon>
    </lineage>
</organism>
<evidence type="ECO:0000313" key="2">
    <source>
        <dbReference type="EMBL" id="MBW92703.1"/>
    </source>
</evidence>
<accession>A0A2P2JGW0</accession>
<evidence type="ECO:0000256" key="1">
    <source>
        <dbReference type="SAM" id="MobiDB-lite"/>
    </source>
</evidence>
<dbReference type="EMBL" id="GGEC01012220">
    <property type="protein sequence ID" value="MBW92703.1"/>
    <property type="molecule type" value="Transcribed_RNA"/>
</dbReference>
<dbReference type="AlphaFoldDB" id="A0A2P2JGW0"/>
<name>A0A2P2JGW0_RHIMU</name>
<protein>
    <submittedName>
        <fullName evidence="2">Uncharacterized protein MANES_14G007800</fullName>
    </submittedName>
</protein>
<reference evidence="2" key="1">
    <citation type="submission" date="2018-02" db="EMBL/GenBank/DDBJ databases">
        <title>Rhizophora mucronata_Transcriptome.</title>
        <authorList>
            <person name="Meera S.P."/>
            <person name="Sreeshan A."/>
            <person name="Augustine A."/>
        </authorList>
    </citation>
    <scope>NUCLEOTIDE SEQUENCE</scope>
    <source>
        <tissue evidence="2">Leaf</tissue>
    </source>
</reference>
<sequence>MERDSSLVKGLANFSSKWAIPSDPDADRAGGTQ</sequence>
<feature type="region of interest" description="Disordered" evidence="1">
    <location>
        <begin position="1"/>
        <end position="33"/>
    </location>
</feature>
<proteinExistence type="predicted"/>